<dbReference type="Proteomes" id="UP000243535">
    <property type="component" value="Unassembled WGS sequence"/>
</dbReference>
<dbReference type="Gene3D" id="2.40.37.10">
    <property type="entry name" value="Lyase, Ornithine Decarboxylase, Chain A, domain 1"/>
    <property type="match status" value="1"/>
</dbReference>
<dbReference type="GO" id="GO:0008784">
    <property type="term" value="F:alanine racemase activity"/>
    <property type="evidence" value="ECO:0007669"/>
    <property type="project" value="UniProtKB-UniRule"/>
</dbReference>
<dbReference type="InterPro" id="IPR029066">
    <property type="entry name" value="PLP-binding_barrel"/>
</dbReference>
<dbReference type="InterPro" id="IPR020622">
    <property type="entry name" value="Ala_racemase_pyridoxalP-BS"/>
</dbReference>
<dbReference type="GO" id="GO:0030170">
    <property type="term" value="F:pyridoxal phosphate binding"/>
    <property type="evidence" value="ECO:0007669"/>
    <property type="project" value="UniProtKB-UniRule"/>
</dbReference>
<feature type="modified residue" description="N6-(pyridoxal phosphate)lysine" evidence="5 6">
    <location>
        <position position="33"/>
    </location>
</feature>
<keyword evidence="3 5" id="KW-0663">Pyridoxal phosphate</keyword>
<dbReference type="InterPro" id="IPR001608">
    <property type="entry name" value="Ala_racemase_N"/>
</dbReference>
<dbReference type="STRING" id="375574.GCA_001418035_00022"/>
<keyword evidence="10" id="KW-1185">Reference proteome</keyword>
<comment type="function">
    <text evidence="5">Catalyzes the interconversion of L-alanine and D-alanine. May also act on other amino acids.</text>
</comment>
<evidence type="ECO:0000256" key="7">
    <source>
        <dbReference type="PIRSR" id="PIRSR600821-52"/>
    </source>
</evidence>
<comment type="similarity">
    <text evidence="5">Belongs to the alanine racemase family.</text>
</comment>
<evidence type="ECO:0000313" key="10">
    <source>
        <dbReference type="Proteomes" id="UP000243535"/>
    </source>
</evidence>
<dbReference type="PANTHER" id="PTHR30511">
    <property type="entry name" value="ALANINE RACEMASE"/>
    <property type="match status" value="1"/>
</dbReference>
<dbReference type="SMART" id="SM01005">
    <property type="entry name" value="Ala_racemase_C"/>
    <property type="match status" value="1"/>
</dbReference>
<reference evidence="10" key="1">
    <citation type="submission" date="2015-08" db="EMBL/GenBank/DDBJ databases">
        <authorList>
            <person name="Varghese N."/>
        </authorList>
    </citation>
    <scope>NUCLEOTIDE SEQUENCE [LARGE SCALE GENOMIC DNA]</scope>
    <source>
        <strain evidence="10">DSM 17901</strain>
    </source>
</reference>
<dbReference type="CDD" id="cd06827">
    <property type="entry name" value="PLPDE_III_AR_proteobact"/>
    <property type="match status" value="1"/>
</dbReference>
<evidence type="ECO:0000313" key="9">
    <source>
        <dbReference type="EMBL" id="CUA81380.1"/>
    </source>
</evidence>
<dbReference type="NCBIfam" id="TIGR00492">
    <property type="entry name" value="alr"/>
    <property type="match status" value="1"/>
</dbReference>
<dbReference type="Gene3D" id="3.20.20.10">
    <property type="entry name" value="Alanine racemase"/>
    <property type="match status" value="1"/>
</dbReference>
<dbReference type="InterPro" id="IPR011079">
    <property type="entry name" value="Ala_racemase_C"/>
</dbReference>
<comment type="pathway">
    <text evidence="5">Amino-acid biosynthesis; D-alanine biosynthesis; D-alanine from L-alanine: step 1/1.</text>
</comment>
<sequence>MRPLVASIRLDNLKHNYLLARSQHGGRALAVVKANAYGHGAVRCARALADVADGFAVATIEEAIQLREGGLDQPIVLLEGVFEAEELALVRQHGFWPVVQSAEQLAMIEALPASAKGLTVWLKMDSGMHRAGFFPEHYAAAHQRLMGCGKVERIVKMTHFARADEPADSATRTQIETFDSVCAALPGDESVANSAAIMAHERAHRQWARPGIMLYGATPFDTSHPAAAGLRPVMRLTTRVFGTRELPAGQPVGYGGTFVTERPTRIGLIACGYADGYPRLASTGSPVAVDGVRTRIIGRVSMDMITIDLTDLPHAGIGSEVELWGDAVGVNEVAAHAGTIGYELLCNVKRARFEYS</sequence>
<dbReference type="PROSITE" id="PS00395">
    <property type="entry name" value="ALANINE_RACEMASE"/>
    <property type="match status" value="1"/>
</dbReference>
<dbReference type="Pfam" id="PF00842">
    <property type="entry name" value="Ala_racemase_C"/>
    <property type="match status" value="1"/>
</dbReference>
<feature type="binding site" evidence="5 7">
    <location>
        <position position="302"/>
    </location>
    <ligand>
        <name>substrate</name>
    </ligand>
</feature>
<dbReference type="UniPathway" id="UPA00042">
    <property type="reaction ID" value="UER00497"/>
</dbReference>
<gene>
    <name evidence="9" type="ORF">Ga0061063_0222</name>
</gene>
<dbReference type="HAMAP" id="MF_01201">
    <property type="entry name" value="Ala_racemase"/>
    <property type="match status" value="1"/>
</dbReference>
<evidence type="ECO:0000256" key="4">
    <source>
        <dbReference type="ARBA" id="ARBA00023235"/>
    </source>
</evidence>
<feature type="binding site" evidence="5 7">
    <location>
        <position position="130"/>
    </location>
    <ligand>
        <name>substrate</name>
    </ligand>
</feature>
<dbReference type="SUPFAM" id="SSF51419">
    <property type="entry name" value="PLP-binding barrel"/>
    <property type="match status" value="1"/>
</dbReference>
<evidence type="ECO:0000259" key="8">
    <source>
        <dbReference type="SMART" id="SM01005"/>
    </source>
</evidence>
<name>A0A0K6GRM5_9NEIS</name>
<keyword evidence="4 5" id="KW-0413">Isomerase</keyword>
<dbReference type="EMBL" id="CYHA01000001">
    <property type="protein sequence ID" value="CUA81380.1"/>
    <property type="molecule type" value="Genomic_DNA"/>
</dbReference>
<feature type="domain" description="Alanine racemase C-terminal" evidence="8">
    <location>
        <begin position="233"/>
        <end position="356"/>
    </location>
</feature>
<dbReference type="InterPro" id="IPR009006">
    <property type="entry name" value="Ala_racemase/Decarboxylase_C"/>
</dbReference>
<evidence type="ECO:0000256" key="1">
    <source>
        <dbReference type="ARBA" id="ARBA00000316"/>
    </source>
</evidence>
<feature type="active site" description="Proton acceptor; specific for D-alanine" evidence="5">
    <location>
        <position position="33"/>
    </location>
</feature>
<comment type="cofactor">
    <cofactor evidence="2 5 6">
        <name>pyridoxal 5'-phosphate</name>
        <dbReference type="ChEBI" id="CHEBI:597326"/>
    </cofactor>
</comment>
<evidence type="ECO:0000256" key="6">
    <source>
        <dbReference type="PIRSR" id="PIRSR600821-50"/>
    </source>
</evidence>
<dbReference type="PANTHER" id="PTHR30511:SF0">
    <property type="entry name" value="ALANINE RACEMASE, CATABOLIC-RELATED"/>
    <property type="match status" value="1"/>
</dbReference>
<proteinExistence type="inferred from homology"/>
<organism evidence="9 10">
    <name type="scientific">Gulbenkiania indica</name>
    <dbReference type="NCBI Taxonomy" id="375574"/>
    <lineage>
        <taxon>Bacteria</taxon>
        <taxon>Pseudomonadati</taxon>
        <taxon>Pseudomonadota</taxon>
        <taxon>Betaproteobacteria</taxon>
        <taxon>Neisseriales</taxon>
        <taxon>Chromobacteriaceae</taxon>
        <taxon>Gulbenkiania</taxon>
    </lineage>
</organism>
<dbReference type="SUPFAM" id="SSF50621">
    <property type="entry name" value="Alanine racemase C-terminal domain-like"/>
    <property type="match status" value="1"/>
</dbReference>
<accession>A0A0K6GRM5</accession>
<evidence type="ECO:0000256" key="5">
    <source>
        <dbReference type="HAMAP-Rule" id="MF_01201"/>
    </source>
</evidence>
<feature type="active site" description="Proton acceptor; specific for L-alanine" evidence="5">
    <location>
        <position position="254"/>
    </location>
</feature>
<protein>
    <recommendedName>
        <fullName evidence="5">Alanine racemase</fullName>
        <ecNumber evidence="5">5.1.1.1</ecNumber>
    </recommendedName>
</protein>
<dbReference type="FunFam" id="3.20.20.10:FF:000002">
    <property type="entry name" value="Alanine racemase"/>
    <property type="match status" value="1"/>
</dbReference>
<comment type="catalytic activity">
    <reaction evidence="1 5">
        <text>L-alanine = D-alanine</text>
        <dbReference type="Rhea" id="RHEA:20249"/>
        <dbReference type="ChEBI" id="CHEBI:57416"/>
        <dbReference type="ChEBI" id="CHEBI:57972"/>
        <dbReference type="EC" id="5.1.1.1"/>
    </reaction>
</comment>
<dbReference type="GO" id="GO:0030632">
    <property type="term" value="P:D-alanine biosynthetic process"/>
    <property type="evidence" value="ECO:0007669"/>
    <property type="project" value="UniProtKB-UniRule"/>
</dbReference>
<dbReference type="GO" id="GO:0005829">
    <property type="term" value="C:cytosol"/>
    <property type="evidence" value="ECO:0007669"/>
    <property type="project" value="TreeGrafter"/>
</dbReference>
<dbReference type="EC" id="5.1.1.1" evidence="5"/>
<dbReference type="OrthoDB" id="9813814at2"/>
<dbReference type="InterPro" id="IPR000821">
    <property type="entry name" value="Ala_racemase"/>
</dbReference>
<dbReference type="AlphaFoldDB" id="A0A0K6GRM5"/>
<evidence type="ECO:0000256" key="2">
    <source>
        <dbReference type="ARBA" id="ARBA00001933"/>
    </source>
</evidence>
<dbReference type="RefSeq" id="WP_054284742.1">
    <property type="nucleotide sequence ID" value="NZ_CYHA01000001.1"/>
</dbReference>
<dbReference type="PRINTS" id="PR00992">
    <property type="entry name" value="ALARACEMASE"/>
</dbReference>
<evidence type="ECO:0000256" key="3">
    <source>
        <dbReference type="ARBA" id="ARBA00022898"/>
    </source>
</evidence>
<dbReference type="Pfam" id="PF01168">
    <property type="entry name" value="Ala_racemase_N"/>
    <property type="match status" value="1"/>
</dbReference>